<evidence type="ECO:0000256" key="1">
    <source>
        <dbReference type="SAM" id="MobiDB-lite"/>
    </source>
</evidence>
<dbReference type="GeneTree" id="ENSGT00940000153313"/>
<accession>H3D1X2</accession>
<organism evidence="2 3">
    <name type="scientific">Tetraodon nigroviridis</name>
    <name type="common">Spotted green pufferfish</name>
    <name type="synonym">Chelonodon nigroviridis</name>
    <dbReference type="NCBI Taxonomy" id="99883"/>
    <lineage>
        <taxon>Eukaryota</taxon>
        <taxon>Metazoa</taxon>
        <taxon>Chordata</taxon>
        <taxon>Craniata</taxon>
        <taxon>Vertebrata</taxon>
        <taxon>Euteleostomi</taxon>
        <taxon>Actinopterygii</taxon>
        <taxon>Neopterygii</taxon>
        <taxon>Teleostei</taxon>
        <taxon>Neoteleostei</taxon>
        <taxon>Acanthomorphata</taxon>
        <taxon>Eupercaria</taxon>
        <taxon>Tetraodontiformes</taxon>
        <taxon>Tetradontoidea</taxon>
        <taxon>Tetraodontidae</taxon>
        <taxon>Tetraodon</taxon>
    </lineage>
</organism>
<dbReference type="AlphaFoldDB" id="H3D1X2"/>
<reference evidence="2" key="3">
    <citation type="submission" date="2025-09" db="UniProtKB">
        <authorList>
            <consortium name="Ensembl"/>
        </authorList>
    </citation>
    <scope>IDENTIFICATION</scope>
</reference>
<dbReference type="PANTHER" id="PTHR10226">
    <property type="entry name" value="A KINASE ANCHOR PROTEIN"/>
    <property type="match status" value="1"/>
</dbReference>
<dbReference type="GO" id="GO:0051018">
    <property type="term" value="F:protein kinase A binding"/>
    <property type="evidence" value="ECO:0007669"/>
    <property type="project" value="TreeGrafter"/>
</dbReference>
<dbReference type="InterPro" id="IPR008382">
    <property type="entry name" value="SPHK1-interactor_AKAP_110"/>
</dbReference>
<proteinExistence type="predicted"/>
<reference evidence="2" key="2">
    <citation type="submission" date="2025-08" db="UniProtKB">
        <authorList>
            <consortium name="Ensembl"/>
        </authorList>
    </citation>
    <scope>IDENTIFICATION</scope>
</reference>
<dbReference type="GO" id="GO:0005737">
    <property type="term" value="C:cytoplasm"/>
    <property type="evidence" value="ECO:0007669"/>
    <property type="project" value="TreeGrafter"/>
</dbReference>
<evidence type="ECO:0000313" key="2">
    <source>
        <dbReference type="Ensembl" id="ENSTNIP00000014510.1"/>
    </source>
</evidence>
<dbReference type="OMA" id="VHENHES"/>
<feature type="region of interest" description="Disordered" evidence="1">
    <location>
        <begin position="218"/>
        <end position="266"/>
    </location>
</feature>
<evidence type="ECO:0000313" key="3">
    <source>
        <dbReference type="Proteomes" id="UP000007303"/>
    </source>
</evidence>
<feature type="region of interest" description="Disordered" evidence="1">
    <location>
        <begin position="359"/>
        <end position="388"/>
    </location>
</feature>
<reference evidence="3" key="1">
    <citation type="journal article" date="2004" name="Nature">
        <title>Genome duplication in the teleost fish Tetraodon nigroviridis reveals the early vertebrate proto-karyotype.</title>
        <authorList>
            <person name="Jaillon O."/>
            <person name="Aury J.-M."/>
            <person name="Brunet F."/>
            <person name="Petit J.-L."/>
            <person name="Stange-Thomann N."/>
            <person name="Mauceli E."/>
            <person name="Bouneau L."/>
            <person name="Fischer C."/>
            <person name="Ozouf-Costaz C."/>
            <person name="Bernot A."/>
            <person name="Nicaud S."/>
            <person name="Jaffe D."/>
            <person name="Fisher S."/>
            <person name="Lutfalla G."/>
            <person name="Dossat C."/>
            <person name="Segurens B."/>
            <person name="Dasilva C."/>
            <person name="Salanoubat M."/>
            <person name="Levy M."/>
            <person name="Boudet N."/>
            <person name="Castellano S."/>
            <person name="Anthouard V."/>
            <person name="Jubin C."/>
            <person name="Castelli V."/>
            <person name="Katinka M."/>
            <person name="Vacherie B."/>
            <person name="Biemont C."/>
            <person name="Skalli Z."/>
            <person name="Cattolico L."/>
            <person name="Poulain J."/>
            <person name="De Berardinis V."/>
            <person name="Cruaud C."/>
            <person name="Duprat S."/>
            <person name="Brottier P."/>
            <person name="Coutanceau J.-P."/>
            <person name="Gouzy J."/>
            <person name="Parra G."/>
            <person name="Lardier G."/>
            <person name="Chapple C."/>
            <person name="McKernan K.J."/>
            <person name="McEwan P."/>
            <person name="Bosak S."/>
            <person name="Kellis M."/>
            <person name="Volff J.-N."/>
            <person name="Guigo R."/>
            <person name="Zody M.C."/>
            <person name="Mesirov J."/>
            <person name="Lindblad-Toh K."/>
            <person name="Birren B."/>
            <person name="Nusbaum C."/>
            <person name="Kahn D."/>
            <person name="Robinson-Rechavi M."/>
            <person name="Laudet V."/>
            <person name="Schachter V."/>
            <person name="Quetier F."/>
            <person name="Saurin W."/>
            <person name="Scarpelli C."/>
            <person name="Wincker P."/>
            <person name="Lander E.S."/>
            <person name="Weissenbach J."/>
            <person name="Roest Crollius H."/>
        </authorList>
    </citation>
    <scope>NUCLEOTIDE SEQUENCE [LARGE SCALE GENOMIC DNA]</scope>
</reference>
<protein>
    <submittedName>
        <fullName evidence="2">Uncharacterized protein</fullName>
    </submittedName>
</protein>
<dbReference type="InParanoid" id="H3D1X2"/>
<dbReference type="GO" id="GO:0008104">
    <property type="term" value="P:intracellular protein localization"/>
    <property type="evidence" value="ECO:0007669"/>
    <property type="project" value="TreeGrafter"/>
</dbReference>
<dbReference type="PANTHER" id="PTHR10226:SF3">
    <property type="entry name" value="A-KINASE ANCHOR PROTEIN 11"/>
    <property type="match status" value="1"/>
</dbReference>
<dbReference type="HOGENOM" id="CLU_041379_0_0_1"/>
<sequence length="515" mass="56664">YTRIRGAPFRSRSSVRKETVHDCSVQCVKSLLRNKKELCSVDLEQPPRASRRLTEIHYVCLPRLAEEDDAGQQALSSLPGGLYELLRSVHIQNLKNDEVLLLKDSRTLAVLKDAGSLCWLKTVCVLRHNPSTFSVGALMDLLGCYIAGARYALELQTLQTCPTAPNQTEEDDTNQSVSSIEDDFVTALEHLEEEDMGGKPLSSSYQLCKKRDVALQTVPAHNRRKEPPGSCRILSSSSEKRSPKRSSCSDVSVPVQKSSGPESHWAHCKPRGCVPSPLLQVSESEESECSSPSPIIFLDEVGYQKSLLAKLDIPQLPGEPREQVEDSDSEVSEFFDSFDQFEDLATQKKAIQSCTGGLVSKNAPRTGPTKGMNPQRFEQSSLPANVKKPTPLKPDSAYAFLPEASDSSWPVQCPSDDNGGLLFSPVTFSAFSPLVDCSATVEYFWKANGEDSPRLHKPSNLCSLFKQYSDFASSLSKEILESVCGYNQAHILCVSNGLPGDRHALRLFVKGTCDQ</sequence>
<dbReference type="STRING" id="99883.ENSTNIP00000014510"/>
<name>H3D1X2_TETNG</name>
<keyword evidence="3" id="KW-1185">Reference proteome</keyword>
<dbReference type="Ensembl" id="ENSTNIT00000014709.1">
    <property type="protein sequence ID" value="ENSTNIP00000014510.1"/>
    <property type="gene ID" value="ENSTNIG00000011560.1"/>
</dbReference>
<dbReference type="Proteomes" id="UP000007303">
    <property type="component" value="Unassembled WGS sequence"/>
</dbReference>